<gene>
    <name evidence="1" type="ORF">J2W55_003273</name>
</gene>
<name>A0ABU1TDF9_9SPHI</name>
<proteinExistence type="predicted"/>
<keyword evidence="2" id="KW-1185">Reference proteome</keyword>
<accession>A0ABU1TDF9</accession>
<reference evidence="1 2" key="1">
    <citation type="submission" date="2023-07" db="EMBL/GenBank/DDBJ databases">
        <title>Sorghum-associated microbial communities from plants grown in Nebraska, USA.</title>
        <authorList>
            <person name="Schachtman D."/>
        </authorList>
    </citation>
    <scope>NUCLEOTIDE SEQUENCE [LARGE SCALE GENOMIC DNA]</scope>
    <source>
        <strain evidence="1 2">3262</strain>
    </source>
</reference>
<sequence length="54" mass="6144">MLKRVKTTKKNTQGDSFNTFWCGFIALKSIWIGREKLTVPGNGGEQEERCRVAI</sequence>
<dbReference type="EMBL" id="JAVDUU010000003">
    <property type="protein sequence ID" value="MDR6943420.1"/>
    <property type="molecule type" value="Genomic_DNA"/>
</dbReference>
<comment type="caution">
    <text evidence="1">The sequence shown here is derived from an EMBL/GenBank/DDBJ whole genome shotgun (WGS) entry which is preliminary data.</text>
</comment>
<protein>
    <submittedName>
        <fullName evidence="1">Uncharacterized protein</fullName>
    </submittedName>
</protein>
<evidence type="ECO:0000313" key="1">
    <source>
        <dbReference type="EMBL" id="MDR6943420.1"/>
    </source>
</evidence>
<evidence type="ECO:0000313" key="2">
    <source>
        <dbReference type="Proteomes" id="UP001247620"/>
    </source>
</evidence>
<dbReference type="Proteomes" id="UP001247620">
    <property type="component" value="Unassembled WGS sequence"/>
</dbReference>
<organism evidence="1 2">
    <name type="scientific">Mucilaginibacter pocheonensis</name>
    <dbReference type="NCBI Taxonomy" id="398050"/>
    <lineage>
        <taxon>Bacteria</taxon>
        <taxon>Pseudomonadati</taxon>
        <taxon>Bacteroidota</taxon>
        <taxon>Sphingobacteriia</taxon>
        <taxon>Sphingobacteriales</taxon>
        <taxon>Sphingobacteriaceae</taxon>
        <taxon>Mucilaginibacter</taxon>
    </lineage>
</organism>